<keyword evidence="5 6" id="KW-0472">Membrane</keyword>
<organism evidence="8 9">
    <name type="scientific">Ammoniphilus resinae</name>
    <dbReference type="NCBI Taxonomy" id="861532"/>
    <lineage>
        <taxon>Bacteria</taxon>
        <taxon>Bacillati</taxon>
        <taxon>Bacillota</taxon>
        <taxon>Bacilli</taxon>
        <taxon>Bacillales</taxon>
        <taxon>Paenibacillaceae</taxon>
        <taxon>Aneurinibacillus group</taxon>
        <taxon>Ammoniphilus</taxon>
    </lineage>
</organism>
<dbReference type="InterPro" id="IPR035906">
    <property type="entry name" value="MetI-like_sf"/>
</dbReference>
<dbReference type="PROSITE" id="PS50928">
    <property type="entry name" value="ABC_TM1"/>
    <property type="match status" value="1"/>
</dbReference>
<dbReference type="EMBL" id="JAGGKT010000002">
    <property type="protein sequence ID" value="MBP1930984.1"/>
    <property type="molecule type" value="Genomic_DNA"/>
</dbReference>
<evidence type="ECO:0000259" key="7">
    <source>
        <dbReference type="PROSITE" id="PS50928"/>
    </source>
</evidence>
<feature type="transmembrane region" description="Helical" evidence="6">
    <location>
        <begin position="140"/>
        <end position="163"/>
    </location>
</feature>
<keyword evidence="3 6" id="KW-0812">Transmembrane</keyword>
<dbReference type="InterPro" id="IPR051204">
    <property type="entry name" value="ABC_transp_perm/SBD"/>
</dbReference>
<dbReference type="PANTHER" id="PTHR30177:SF4">
    <property type="entry name" value="OSMOPROTECTANT IMPORT PERMEASE PROTEIN OSMW"/>
    <property type="match status" value="1"/>
</dbReference>
<dbReference type="Pfam" id="PF00528">
    <property type="entry name" value="BPD_transp_1"/>
    <property type="match status" value="1"/>
</dbReference>
<dbReference type="InterPro" id="IPR000515">
    <property type="entry name" value="MetI-like"/>
</dbReference>
<feature type="transmembrane region" description="Helical" evidence="6">
    <location>
        <begin position="77"/>
        <end position="97"/>
    </location>
</feature>
<feature type="transmembrane region" description="Helical" evidence="6">
    <location>
        <begin position="53"/>
        <end position="71"/>
    </location>
</feature>
<keyword evidence="9" id="KW-1185">Reference proteome</keyword>
<evidence type="ECO:0000256" key="1">
    <source>
        <dbReference type="ARBA" id="ARBA00004141"/>
    </source>
</evidence>
<dbReference type="RefSeq" id="WP_209809090.1">
    <property type="nucleotide sequence ID" value="NZ_JAGGKT010000002.1"/>
</dbReference>
<keyword evidence="2 6" id="KW-0813">Transport</keyword>
<name>A0ABS4GL63_9BACL</name>
<proteinExistence type="inferred from homology"/>
<dbReference type="CDD" id="cd06261">
    <property type="entry name" value="TM_PBP2"/>
    <property type="match status" value="1"/>
</dbReference>
<comment type="subcellular location">
    <subcellularLocation>
        <location evidence="6">Cell membrane</location>
        <topology evidence="6">Multi-pass membrane protein</topology>
    </subcellularLocation>
    <subcellularLocation>
        <location evidence="1">Membrane</location>
        <topology evidence="1">Multi-pass membrane protein</topology>
    </subcellularLocation>
</comment>
<feature type="transmembrane region" description="Helical" evidence="6">
    <location>
        <begin position="25"/>
        <end position="46"/>
    </location>
</feature>
<dbReference type="SUPFAM" id="SSF161098">
    <property type="entry name" value="MetI-like"/>
    <property type="match status" value="1"/>
</dbReference>
<keyword evidence="4 6" id="KW-1133">Transmembrane helix</keyword>
<evidence type="ECO:0000256" key="2">
    <source>
        <dbReference type="ARBA" id="ARBA00022448"/>
    </source>
</evidence>
<dbReference type="Proteomes" id="UP001519343">
    <property type="component" value="Unassembled WGS sequence"/>
</dbReference>
<protein>
    <submittedName>
        <fullName evidence="8">Osmoprotectant transport system permease protein</fullName>
    </submittedName>
</protein>
<evidence type="ECO:0000256" key="6">
    <source>
        <dbReference type="RuleBase" id="RU363032"/>
    </source>
</evidence>
<comment type="similarity">
    <text evidence="6">Belongs to the binding-protein-dependent transport system permease family.</text>
</comment>
<evidence type="ECO:0000313" key="9">
    <source>
        <dbReference type="Proteomes" id="UP001519343"/>
    </source>
</evidence>
<dbReference type="PANTHER" id="PTHR30177">
    <property type="entry name" value="GLYCINE BETAINE/L-PROLINE TRANSPORT SYSTEM PERMEASE PROTEIN PROW"/>
    <property type="match status" value="1"/>
</dbReference>
<evidence type="ECO:0000256" key="3">
    <source>
        <dbReference type="ARBA" id="ARBA00022692"/>
    </source>
</evidence>
<evidence type="ECO:0000256" key="4">
    <source>
        <dbReference type="ARBA" id="ARBA00022989"/>
    </source>
</evidence>
<evidence type="ECO:0000256" key="5">
    <source>
        <dbReference type="ARBA" id="ARBA00023136"/>
    </source>
</evidence>
<gene>
    <name evidence="8" type="ORF">J2Z37_000981</name>
</gene>
<dbReference type="Gene3D" id="1.10.3720.10">
    <property type="entry name" value="MetI-like"/>
    <property type="match status" value="1"/>
</dbReference>
<feature type="domain" description="ABC transmembrane type-1" evidence="7">
    <location>
        <begin position="22"/>
        <end position="205"/>
    </location>
</feature>
<comment type="caution">
    <text evidence="8">The sequence shown here is derived from an EMBL/GenBank/DDBJ whole genome shotgun (WGS) entry which is preliminary data.</text>
</comment>
<feature type="transmembrane region" description="Helical" evidence="6">
    <location>
        <begin position="183"/>
        <end position="204"/>
    </location>
</feature>
<sequence>MEFMTELLSYMANHWDHLLELTLDHLLMVVYGILMALAVGVPLGVICAKNERFAPVILSTANIIQIIPSLALLSILMLYFGLGFTTVVFGLFLYSLLPIIRNTYVGLKEVDPHLLEAGKGMGMTPLQLLTKVQIPLSLPFLMAGFRVAAVIAIGVATIAPYIGGDGLGREIVAGINGRSEIEIYAGAIPAALLAILADFLLGMLEKRLKRLTA</sequence>
<reference evidence="8 9" key="1">
    <citation type="submission" date="2021-03" db="EMBL/GenBank/DDBJ databases">
        <title>Genomic Encyclopedia of Type Strains, Phase IV (KMG-IV): sequencing the most valuable type-strain genomes for metagenomic binning, comparative biology and taxonomic classification.</title>
        <authorList>
            <person name="Goeker M."/>
        </authorList>
    </citation>
    <scope>NUCLEOTIDE SEQUENCE [LARGE SCALE GENOMIC DNA]</scope>
    <source>
        <strain evidence="8 9">DSM 24738</strain>
    </source>
</reference>
<evidence type="ECO:0000313" key="8">
    <source>
        <dbReference type="EMBL" id="MBP1930984.1"/>
    </source>
</evidence>
<accession>A0ABS4GL63</accession>